<evidence type="ECO:0000256" key="4">
    <source>
        <dbReference type="SAM" id="Coils"/>
    </source>
</evidence>
<keyword evidence="4" id="KW-0175">Coiled coil</keyword>
<dbReference type="SMART" id="SM00368">
    <property type="entry name" value="LRR_RI"/>
    <property type="match status" value="9"/>
</dbReference>
<dbReference type="InterPro" id="IPR032675">
    <property type="entry name" value="LRR_dom_sf"/>
</dbReference>
<dbReference type="InterPro" id="IPR027038">
    <property type="entry name" value="RanGap"/>
</dbReference>
<feature type="compositionally biased region" description="Low complexity" evidence="5">
    <location>
        <begin position="159"/>
        <end position="180"/>
    </location>
</feature>
<accession>A0A068RRV8</accession>
<keyword evidence="3" id="KW-0677">Repeat</keyword>
<keyword evidence="1" id="KW-0343">GTPase activation</keyword>
<gene>
    <name evidence="6" type="ORF">LCOR_04338.1</name>
</gene>
<dbReference type="EMBL" id="CBTN010000015">
    <property type="protein sequence ID" value="CDH52908.1"/>
    <property type="molecule type" value="Genomic_DNA"/>
</dbReference>
<feature type="compositionally biased region" description="Low complexity" evidence="5">
    <location>
        <begin position="36"/>
        <end position="47"/>
    </location>
</feature>
<evidence type="ECO:0000256" key="5">
    <source>
        <dbReference type="SAM" id="MobiDB-lite"/>
    </source>
</evidence>
<dbReference type="Pfam" id="PF13516">
    <property type="entry name" value="LRR_6"/>
    <property type="match status" value="5"/>
</dbReference>
<feature type="compositionally biased region" description="Polar residues" evidence="5">
    <location>
        <begin position="1"/>
        <end position="16"/>
    </location>
</feature>
<dbReference type="VEuPathDB" id="FungiDB:LCOR_04338.1"/>
<evidence type="ECO:0000313" key="7">
    <source>
        <dbReference type="Proteomes" id="UP000027586"/>
    </source>
</evidence>
<reference evidence="6" key="1">
    <citation type="submission" date="2013-08" db="EMBL/GenBank/DDBJ databases">
        <title>Gene expansion shapes genome architecture in the human pathogen Lichtheimia corymbifera: an evolutionary genomics analysis in the ancient terrestrial Mucorales (Mucoromycotina).</title>
        <authorList>
            <person name="Schwartze V.U."/>
            <person name="Winter S."/>
            <person name="Shelest E."/>
            <person name="Marcet-Houben M."/>
            <person name="Horn F."/>
            <person name="Wehner S."/>
            <person name="Hoffmann K."/>
            <person name="Riege K."/>
            <person name="Sammeth M."/>
            <person name="Nowrousian M."/>
            <person name="Valiante V."/>
            <person name="Linde J."/>
            <person name="Jacobsen I.D."/>
            <person name="Marz M."/>
            <person name="Brakhage A.A."/>
            <person name="Gabaldon T."/>
            <person name="Bocker S."/>
            <person name="Voigt K."/>
        </authorList>
    </citation>
    <scope>NUCLEOTIDE SEQUENCE [LARGE SCALE GENOMIC DNA]</scope>
    <source>
        <strain evidence="6">FSU 9682</strain>
    </source>
</reference>
<dbReference type="PANTHER" id="PTHR24113:SF12">
    <property type="entry name" value="RAN GTPASE-ACTIVATING PROTEIN 1"/>
    <property type="match status" value="1"/>
</dbReference>
<organism evidence="6 7">
    <name type="scientific">Lichtheimia corymbifera JMRC:FSU:9682</name>
    <dbReference type="NCBI Taxonomy" id="1263082"/>
    <lineage>
        <taxon>Eukaryota</taxon>
        <taxon>Fungi</taxon>
        <taxon>Fungi incertae sedis</taxon>
        <taxon>Mucoromycota</taxon>
        <taxon>Mucoromycotina</taxon>
        <taxon>Mucoromycetes</taxon>
        <taxon>Mucorales</taxon>
        <taxon>Lichtheimiaceae</taxon>
        <taxon>Lichtheimia</taxon>
    </lineage>
</organism>
<dbReference type="GO" id="GO:0005096">
    <property type="term" value="F:GTPase activator activity"/>
    <property type="evidence" value="ECO:0007669"/>
    <property type="project" value="UniProtKB-KW"/>
</dbReference>
<feature type="compositionally biased region" description="Basic and acidic residues" evidence="5">
    <location>
        <begin position="123"/>
        <end position="157"/>
    </location>
</feature>
<sequence length="1039" mass="115290">MLASSTTSGDTSQTLTAAEFLAGSNDTRSSQQFLQPNSNDPDNANSNTSKKKSMERISQLFQKKSKKKSISSSLTPSFSSVSLSSPPVRASVKPNLTSAAKDTTTTIANNCYTTDTPQPAATLDKENELSEQRPSYEGEPKSSQDDKRNDEEEKASRDSSANTTTTTATTTTATTTSSNSLRNTAPLKQMLACQRQVLEDLKAEHQQYEEDIKSLTERVEQLNSKRCQRSQDLSQLKANYDTHVRSLRATGDDLDSVRAKIEQLKQGMQELAAALVERADHTVATRALATFWLNLNKAITDLGCPLSPQRLQMLTEKFMMDVLVQNLNLNVFPGLDIIDHYNQLQYWLEDNYTEQCANLPTRLRQEIALVIHKTESDKNSQVYKSRHTALQNNWKYLYSGLVKAYPFVYQHDKAEPDVRKHYGARVQMLVEQAISLGLAIKGQEEDITAAAVAEGEQSFDPDTMIDEDGQNSGTVVFCICPPFVVGNLDSWVVGSWIPPSIFSSFLLAMASRSSKGILKKPRRRPPSVTSNSSNSSWLARIQSRFYASTDFHTVPALTRQELKRVTFAVCDFKTEHILEQVDHATDSNSKDDDDDDDFGELYKQACRLVEEPPLECFMNLLQQSFPSYSQLSVVDLSGQSIGATQMEPIANLLAVNPNLRNIKLARCGLDDESARVLLHDLLLYDHVTELCLEDNPFKSQGFKYIAIFISHSHAIKKLDISHCIIDKKGMHYLSHGIHISPSLECLHMDHCSLKPSLIEILAGGARQSASLRHLSIRHNRITPKGAPWLAAMLVSDEPIEVYWQSRAYVRRGIRTLDLTGNELQGAITSLAQALAGNKTLTHLILAQCQIHAEDCTTLADALLHNRHLQVLDISGNHMLKNSDQGIQAFKCALSRNHFLRELNLSNTDLDSSAAIALAECLPENSTLLRLDLSQNPRITLAGVLALSISVKMNHTLTFLDINIPPDDDEIAQLQNQIVAICTRNMQQSYDIHLHGENEDRKEASISPCIIPAKNQQQGGGGGVDTYVVDHASSCVLPVS</sequence>
<feature type="region of interest" description="Disordered" evidence="5">
    <location>
        <begin position="1"/>
        <end position="97"/>
    </location>
</feature>
<proteinExistence type="predicted"/>
<name>A0A068RRV8_9FUNG</name>
<dbReference type="GO" id="GO:0048471">
    <property type="term" value="C:perinuclear region of cytoplasm"/>
    <property type="evidence" value="ECO:0007669"/>
    <property type="project" value="TreeGrafter"/>
</dbReference>
<dbReference type="InterPro" id="IPR001611">
    <property type="entry name" value="Leu-rich_rpt"/>
</dbReference>
<dbReference type="SUPFAM" id="SSF52047">
    <property type="entry name" value="RNI-like"/>
    <property type="match status" value="1"/>
</dbReference>
<feature type="coiled-coil region" evidence="4">
    <location>
        <begin position="191"/>
        <end position="225"/>
    </location>
</feature>
<dbReference type="Gene3D" id="3.80.10.10">
    <property type="entry name" value="Ribonuclease Inhibitor"/>
    <property type="match status" value="3"/>
</dbReference>
<dbReference type="OrthoDB" id="120976at2759"/>
<dbReference type="GO" id="GO:0031267">
    <property type="term" value="F:small GTPase binding"/>
    <property type="evidence" value="ECO:0007669"/>
    <property type="project" value="TreeGrafter"/>
</dbReference>
<evidence type="ECO:0000256" key="1">
    <source>
        <dbReference type="ARBA" id="ARBA00022468"/>
    </source>
</evidence>
<evidence type="ECO:0000256" key="3">
    <source>
        <dbReference type="ARBA" id="ARBA00022737"/>
    </source>
</evidence>
<dbReference type="Proteomes" id="UP000027586">
    <property type="component" value="Unassembled WGS sequence"/>
</dbReference>
<dbReference type="GO" id="GO:0005829">
    <property type="term" value="C:cytosol"/>
    <property type="evidence" value="ECO:0007669"/>
    <property type="project" value="TreeGrafter"/>
</dbReference>
<evidence type="ECO:0000313" key="6">
    <source>
        <dbReference type="EMBL" id="CDH52908.1"/>
    </source>
</evidence>
<evidence type="ECO:0008006" key="8">
    <source>
        <dbReference type="Google" id="ProtNLM"/>
    </source>
</evidence>
<dbReference type="GO" id="GO:0006913">
    <property type="term" value="P:nucleocytoplasmic transport"/>
    <property type="evidence" value="ECO:0007669"/>
    <property type="project" value="TreeGrafter"/>
</dbReference>
<dbReference type="PANTHER" id="PTHR24113">
    <property type="entry name" value="RAN GTPASE-ACTIVATING PROTEIN 1"/>
    <property type="match status" value="1"/>
</dbReference>
<keyword evidence="7" id="KW-1185">Reference proteome</keyword>
<feature type="region of interest" description="Disordered" evidence="5">
    <location>
        <begin position="109"/>
        <end position="183"/>
    </location>
</feature>
<dbReference type="GO" id="GO:0005634">
    <property type="term" value="C:nucleus"/>
    <property type="evidence" value="ECO:0007669"/>
    <property type="project" value="TreeGrafter"/>
</dbReference>
<dbReference type="AlphaFoldDB" id="A0A068RRV8"/>
<keyword evidence="2" id="KW-0433">Leucine-rich repeat</keyword>
<feature type="compositionally biased region" description="Low complexity" evidence="5">
    <location>
        <begin position="70"/>
        <end position="88"/>
    </location>
</feature>
<comment type="caution">
    <text evidence="6">The sequence shown here is derived from an EMBL/GenBank/DDBJ whole genome shotgun (WGS) entry which is preliminary data.</text>
</comment>
<protein>
    <recommendedName>
        <fullName evidence="8">Rni-like protein</fullName>
    </recommendedName>
</protein>
<evidence type="ECO:0000256" key="2">
    <source>
        <dbReference type="ARBA" id="ARBA00022614"/>
    </source>
</evidence>
<feature type="compositionally biased region" description="Polar residues" evidence="5">
    <location>
        <begin position="24"/>
        <end position="35"/>
    </location>
</feature>
<dbReference type="SUPFAM" id="SSF58100">
    <property type="entry name" value="Bacterial hemolysins"/>
    <property type="match status" value="1"/>
</dbReference>